<dbReference type="OrthoDB" id="9793681at2"/>
<dbReference type="GO" id="GO:0042256">
    <property type="term" value="P:cytosolic ribosome assembly"/>
    <property type="evidence" value="ECO:0007669"/>
    <property type="project" value="UniProtKB-UniRule"/>
</dbReference>
<keyword evidence="2" id="KW-0963">Cytoplasm</keyword>
<evidence type="ECO:0000313" key="3">
    <source>
        <dbReference type="EMBL" id="KRG18547.1"/>
    </source>
</evidence>
<keyword evidence="2" id="KW-0810">Translation regulation</keyword>
<dbReference type="RefSeq" id="WP_057624531.1">
    <property type="nucleotide sequence ID" value="NZ_LKHV02000001.1"/>
</dbReference>
<dbReference type="EMBL" id="LKHV02000001">
    <property type="protein sequence ID" value="MCS5707875.1"/>
    <property type="molecule type" value="Genomic_DNA"/>
</dbReference>
<evidence type="ECO:0000256" key="2">
    <source>
        <dbReference type="HAMAP-Rule" id="MF_01477"/>
    </source>
</evidence>
<dbReference type="NCBIfam" id="TIGR00090">
    <property type="entry name" value="rsfS_iojap_ybeB"/>
    <property type="match status" value="1"/>
</dbReference>
<dbReference type="PATRIC" id="fig|1590042.3.peg.1457"/>
<reference evidence="4" key="3">
    <citation type="submission" date="2021-06" db="EMBL/GenBank/DDBJ databases">
        <title>Genomic Description and Analysis of Intracellular Bacteria, Candidatus Berkiella cookevillensis and Candidatus Berkiella aquae.</title>
        <authorList>
            <person name="Kidane D.T."/>
            <person name="Mehari Y.T."/>
            <person name="Rice F.C."/>
            <person name="Arivett B.A."/>
            <person name="Farone A.L."/>
            <person name="Berk S.G."/>
            <person name="Farone M.B."/>
        </authorList>
    </citation>
    <scope>NUCLEOTIDE SEQUENCE</scope>
    <source>
        <strain evidence="4">CC99</strain>
    </source>
</reference>
<reference evidence="4" key="2">
    <citation type="journal article" date="2016" name="Genome Announc.">
        <title>Draft Genome Sequences of Two Novel Amoeba-Resistant Intranuclear Bacteria, 'Candidatus Berkiella cookevillensis' and 'Candidatus Berkiella aquae'.</title>
        <authorList>
            <person name="Mehari Y.T."/>
            <person name="Arivett B.A."/>
            <person name="Farone A.L."/>
            <person name="Gunderson J.H."/>
            <person name="Farone M.B."/>
        </authorList>
    </citation>
    <scope>NUCLEOTIDE SEQUENCE</scope>
    <source>
        <strain evidence="4">CC99</strain>
    </source>
</reference>
<name>A0A0Q9YRD7_9GAMM</name>
<gene>
    <name evidence="2 3" type="primary">rsfS</name>
    <name evidence="4" type="ORF">CC99x_003050</name>
    <name evidence="3" type="ORF">CC99x_01432</name>
</gene>
<dbReference type="Proteomes" id="UP000051494">
    <property type="component" value="Unassembled WGS sequence"/>
</dbReference>
<dbReference type="EMBL" id="LKHV01000006">
    <property type="protein sequence ID" value="KRG18547.1"/>
    <property type="molecule type" value="Genomic_DNA"/>
</dbReference>
<dbReference type="STRING" id="437022.CC99x_01432"/>
<reference evidence="3" key="1">
    <citation type="submission" date="2015-09" db="EMBL/GenBank/DDBJ databases">
        <title>Draft Genome Sequences of Two Novel Amoeba-resistant Intranuclear Bacteria, Candidatus Berkiella cookevillensis and Candidatus Berkiella aquae.</title>
        <authorList>
            <person name="Mehari Y.T."/>
            <person name="Arivett B.A."/>
            <person name="Farone A.L."/>
            <person name="Gunderson J.H."/>
            <person name="Farone M.B."/>
        </authorList>
    </citation>
    <scope>NUCLEOTIDE SEQUENCE [LARGE SCALE GENOMIC DNA]</scope>
    <source>
        <strain evidence="3">CC99</strain>
    </source>
</reference>
<dbReference type="GO" id="GO:0017148">
    <property type="term" value="P:negative regulation of translation"/>
    <property type="evidence" value="ECO:0007669"/>
    <property type="project" value="UniProtKB-UniRule"/>
</dbReference>
<sequence>MRTEDLLHCTLNDLSDLKAVNVRPIDVRKITPLADYMVIATGNSSRHVRSIAENLITHMKGRMVCPGGIEGDKDDEWVLVDLGDVIVHIMQQRTRDFYNLEKLWAPVYQDQDEEVALA</sequence>
<evidence type="ECO:0000313" key="4">
    <source>
        <dbReference type="EMBL" id="MCS5707875.1"/>
    </source>
</evidence>
<dbReference type="Pfam" id="PF02410">
    <property type="entry name" value="RsfS"/>
    <property type="match status" value="1"/>
</dbReference>
<keyword evidence="2" id="KW-0678">Repressor</keyword>
<dbReference type="InterPro" id="IPR043519">
    <property type="entry name" value="NT_sf"/>
</dbReference>
<dbReference type="HAMAP" id="MF_01477">
    <property type="entry name" value="Iojap_RsfS"/>
    <property type="match status" value="1"/>
</dbReference>
<evidence type="ECO:0000256" key="1">
    <source>
        <dbReference type="ARBA" id="ARBA00010574"/>
    </source>
</evidence>
<comment type="function">
    <text evidence="2">Functions as a ribosomal silencing factor. Interacts with ribosomal protein uL14 (rplN), blocking formation of intersubunit bridge B8. Prevents association of the 30S and 50S ribosomal subunits and the formation of functional ribosomes, thus repressing translation.</text>
</comment>
<dbReference type="PANTHER" id="PTHR21043:SF0">
    <property type="entry name" value="MITOCHONDRIAL ASSEMBLY OF RIBOSOMAL LARGE SUBUNIT PROTEIN 1"/>
    <property type="match status" value="1"/>
</dbReference>
<dbReference type="InterPro" id="IPR004394">
    <property type="entry name" value="Iojap/RsfS/C7orf30"/>
</dbReference>
<dbReference type="PANTHER" id="PTHR21043">
    <property type="entry name" value="IOJAP SUPERFAMILY ORTHOLOG"/>
    <property type="match status" value="1"/>
</dbReference>
<dbReference type="GO" id="GO:0090071">
    <property type="term" value="P:negative regulation of ribosome biogenesis"/>
    <property type="evidence" value="ECO:0007669"/>
    <property type="project" value="UniProtKB-UniRule"/>
</dbReference>
<evidence type="ECO:0000313" key="5">
    <source>
        <dbReference type="Proteomes" id="UP000051494"/>
    </source>
</evidence>
<dbReference type="SUPFAM" id="SSF81301">
    <property type="entry name" value="Nucleotidyltransferase"/>
    <property type="match status" value="1"/>
</dbReference>
<accession>A0A0Q9YRD7</accession>
<comment type="subunit">
    <text evidence="2">Interacts with ribosomal protein uL14 (rplN).</text>
</comment>
<dbReference type="GO" id="GO:0043023">
    <property type="term" value="F:ribosomal large subunit binding"/>
    <property type="evidence" value="ECO:0007669"/>
    <property type="project" value="TreeGrafter"/>
</dbReference>
<organism evidence="3">
    <name type="scientific">Candidatus Berkiella cookevillensis</name>
    <dbReference type="NCBI Taxonomy" id="437022"/>
    <lineage>
        <taxon>Bacteria</taxon>
        <taxon>Pseudomonadati</taxon>
        <taxon>Pseudomonadota</taxon>
        <taxon>Gammaproteobacteria</taxon>
        <taxon>Candidatus Berkiellales</taxon>
        <taxon>Candidatus Berkiellaceae</taxon>
        <taxon>Candidatus Berkiella</taxon>
    </lineage>
</organism>
<comment type="similarity">
    <text evidence="1 2">Belongs to the Iojap/RsfS family.</text>
</comment>
<dbReference type="Gene3D" id="3.30.460.10">
    <property type="entry name" value="Beta Polymerase, domain 2"/>
    <property type="match status" value="1"/>
</dbReference>
<protein>
    <recommendedName>
        <fullName evidence="2">Ribosomal silencing factor RsfS</fullName>
    </recommendedName>
</protein>
<keyword evidence="5" id="KW-1185">Reference proteome</keyword>
<proteinExistence type="inferred from homology"/>
<dbReference type="GO" id="GO:0005737">
    <property type="term" value="C:cytoplasm"/>
    <property type="evidence" value="ECO:0007669"/>
    <property type="project" value="UniProtKB-SubCell"/>
</dbReference>
<comment type="caution">
    <text evidence="3">The sequence shown here is derived from an EMBL/GenBank/DDBJ whole genome shotgun (WGS) entry which is preliminary data.</text>
</comment>
<dbReference type="AlphaFoldDB" id="A0A0Q9YRD7"/>
<comment type="subcellular location">
    <subcellularLocation>
        <location evidence="2">Cytoplasm</location>
    </subcellularLocation>
</comment>